<gene>
    <name evidence="1" type="ORF">OIDMADRAFT_32304</name>
</gene>
<organism evidence="1 2">
    <name type="scientific">Oidiodendron maius (strain Zn)</name>
    <dbReference type="NCBI Taxonomy" id="913774"/>
    <lineage>
        <taxon>Eukaryota</taxon>
        <taxon>Fungi</taxon>
        <taxon>Dikarya</taxon>
        <taxon>Ascomycota</taxon>
        <taxon>Pezizomycotina</taxon>
        <taxon>Leotiomycetes</taxon>
        <taxon>Leotiomycetes incertae sedis</taxon>
        <taxon>Myxotrichaceae</taxon>
        <taxon>Oidiodendron</taxon>
    </lineage>
</organism>
<dbReference type="InParanoid" id="A0A0C3H1P5"/>
<dbReference type="HOGENOM" id="CLU_479874_0_0_1"/>
<proteinExistence type="predicted"/>
<dbReference type="EMBL" id="KN832882">
    <property type="protein sequence ID" value="KIM97289.1"/>
    <property type="molecule type" value="Genomic_DNA"/>
</dbReference>
<dbReference type="AlphaFoldDB" id="A0A0C3H1P5"/>
<reference evidence="1 2" key="1">
    <citation type="submission" date="2014-04" db="EMBL/GenBank/DDBJ databases">
        <authorList>
            <consortium name="DOE Joint Genome Institute"/>
            <person name="Kuo A."/>
            <person name="Martino E."/>
            <person name="Perotto S."/>
            <person name="Kohler A."/>
            <person name="Nagy L.G."/>
            <person name="Floudas D."/>
            <person name="Copeland A."/>
            <person name="Barry K.W."/>
            <person name="Cichocki N."/>
            <person name="Veneault-Fourrey C."/>
            <person name="LaButti K."/>
            <person name="Lindquist E.A."/>
            <person name="Lipzen A."/>
            <person name="Lundell T."/>
            <person name="Morin E."/>
            <person name="Murat C."/>
            <person name="Sun H."/>
            <person name="Tunlid A."/>
            <person name="Henrissat B."/>
            <person name="Grigoriev I.V."/>
            <person name="Hibbett D.S."/>
            <person name="Martin F."/>
            <person name="Nordberg H.P."/>
            <person name="Cantor M.N."/>
            <person name="Hua S.X."/>
        </authorList>
    </citation>
    <scope>NUCLEOTIDE SEQUENCE [LARGE SCALE GENOMIC DNA]</scope>
    <source>
        <strain evidence="1 2">Zn</strain>
    </source>
</reference>
<protein>
    <submittedName>
        <fullName evidence="1">Uncharacterized protein</fullName>
    </submittedName>
</protein>
<reference evidence="2" key="2">
    <citation type="submission" date="2015-01" db="EMBL/GenBank/DDBJ databases">
        <title>Evolutionary Origins and Diversification of the Mycorrhizal Mutualists.</title>
        <authorList>
            <consortium name="DOE Joint Genome Institute"/>
            <consortium name="Mycorrhizal Genomics Consortium"/>
            <person name="Kohler A."/>
            <person name="Kuo A."/>
            <person name="Nagy L.G."/>
            <person name="Floudas D."/>
            <person name="Copeland A."/>
            <person name="Barry K.W."/>
            <person name="Cichocki N."/>
            <person name="Veneault-Fourrey C."/>
            <person name="LaButti K."/>
            <person name="Lindquist E.A."/>
            <person name="Lipzen A."/>
            <person name="Lundell T."/>
            <person name="Morin E."/>
            <person name="Murat C."/>
            <person name="Riley R."/>
            <person name="Ohm R."/>
            <person name="Sun H."/>
            <person name="Tunlid A."/>
            <person name="Henrissat B."/>
            <person name="Grigoriev I.V."/>
            <person name="Hibbett D.S."/>
            <person name="Martin F."/>
        </authorList>
    </citation>
    <scope>NUCLEOTIDE SEQUENCE [LARGE SCALE GENOMIC DNA]</scope>
    <source>
        <strain evidence="2">Zn</strain>
    </source>
</reference>
<sequence>MWQNFLTPVGIWLHQQFTKSSEKAIKQYYEDVNRSTLSKDLVDVLGKLADNHEHLRDIFKQDAVADEDGVLHWEENSFKKWITTNQPLSLISPFISTLWRVFVYFAGFPFTELILNDFERQAPQHKRIDEDGFVRAYHLLALGGVELLGNARDGFTPRGSVEKSWSQKSPRLASLMFSGLKISSTEVNERFQGLINANLTDRAEEQLMNVIALTQPVPYMTGLSFVQELKEVARRLLTDNVAPNYDKTSSFAVPKHDLQTFIQLFLLLRIGNAPWARGLILYQTVQMCGDIEKPAFVSDQEEILLSARLSNALIQHTLGNVDSIIWQSFEAVYMAYPNIVLRFYQLWTAICVVHTTTSSSQNLGSGILNCVVQLLSLIGPVEFDNPLPASSGFNEDERQLQLDLQNATLVADSMSTTALDGSRLVERLTNDDWFHILILSTEEAHGTASTESSEQLFTLFTSPPDNEMFFENCPRYTSYVWRYGLIQLLPHILTSQTGGLSASFQHDAIKFSPHNDPSYESSSVIVDLSNGIVIVEWKGSPLLHLKLKCLKCYQLPGTALKVHKYSKG</sequence>
<name>A0A0C3H1P5_OIDMZ</name>
<keyword evidence="2" id="KW-1185">Reference proteome</keyword>
<dbReference type="OrthoDB" id="3540849at2759"/>
<accession>A0A0C3H1P5</accession>
<evidence type="ECO:0000313" key="2">
    <source>
        <dbReference type="Proteomes" id="UP000054321"/>
    </source>
</evidence>
<dbReference type="Proteomes" id="UP000054321">
    <property type="component" value="Unassembled WGS sequence"/>
</dbReference>
<evidence type="ECO:0000313" key="1">
    <source>
        <dbReference type="EMBL" id="KIM97289.1"/>
    </source>
</evidence>